<feature type="transmembrane region" description="Helical" evidence="1">
    <location>
        <begin position="66"/>
        <end position="86"/>
    </location>
</feature>
<keyword evidence="3" id="KW-1185">Reference proteome</keyword>
<dbReference type="RefSeq" id="WP_201277304.1">
    <property type="nucleotide sequence ID" value="NZ_JTHE03000023.1"/>
</dbReference>
<evidence type="ECO:0000313" key="2">
    <source>
        <dbReference type="EMBL" id="MCM1981907.1"/>
    </source>
</evidence>
<accession>A0ABD4T009</accession>
<keyword evidence="1" id="KW-0472">Membrane</keyword>
<reference evidence="2 3" key="1">
    <citation type="journal article" date="2015" name="Genome Announc.">
        <title>Draft Genome Sequence of Filamentous Marine Cyanobacterium Lyngbya confervoides Strain BDU141951.</title>
        <authorList>
            <person name="Chandrababunaidu M.M."/>
            <person name="Sen D."/>
            <person name="Tripathy S."/>
        </authorList>
    </citation>
    <scope>NUCLEOTIDE SEQUENCE [LARGE SCALE GENOMIC DNA]</scope>
    <source>
        <strain evidence="2 3">BDU141951</strain>
    </source>
</reference>
<comment type="caution">
    <text evidence="2">The sequence shown here is derived from an EMBL/GenBank/DDBJ whole genome shotgun (WGS) entry which is preliminary data.</text>
</comment>
<gene>
    <name evidence="2" type="ORF">QQ91_0003550</name>
</gene>
<dbReference type="AlphaFoldDB" id="A0ABD4T009"/>
<evidence type="ECO:0008006" key="4">
    <source>
        <dbReference type="Google" id="ProtNLM"/>
    </source>
</evidence>
<organism evidence="2 3">
    <name type="scientific">Lyngbya confervoides BDU141951</name>
    <dbReference type="NCBI Taxonomy" id="1574623"/>
    <lineage>
        <taxon>Bacteria</taxon>
        <taxon>Bacillati</taxon>
        <taxon>Cyanobacteriota</taxon>
        <taxon>Cyanophyceae</taxon>
        <taxon>Oscillatoriophycideae</taxon>
        <taxon>Oscillatoriales</taxon>
        <taxon>Microcoleaceae</taxon>
        <taxon>Lyngbya</taxon>
    </lineage>
</organism>
<evidence type="ECO:0000256" key="1">
    <source>
        <dbReference type="SAM" id="Phobius"/>
    </source>
</evidence>
<sequence>MGFKLTVRKRWIGLLLLFLTPLIMGAARKGVGVVIGLLFYLLLLGAFIGSLVWAYRDATRRGKPGFWVALMVAILWPLGILLWIVFRPPLQGDRVHPHS</sequence>
<dbReference type="EMBL" id="JTHE03000023">
    <property type="protein sequence ID" value="MCM1981907.1"/>
    <property type="molecule type" value="Genomic_DNA"/>
</dbReference>
<dbReference type="Proteomes" id="UP000031561">
    <property type="component" value="Unassembled WGS sequence"/>
</dbReference>
<keyword evidence="1" id="KW-1133">Transmembrane helix</keyword>
<evidence type="ECO:0000313" key="3">
    <source>
        <dbReference type="Proteomes" id="UP000031561"/>
    </source>
</evidence>
<protein>
    <recommendedName>
        <fullName evidence="4">Cardiolipin synthase N-terminal domain-containing protein</fullName>
    </recommendedName>
</protein>
<name>A0ABD4T009_9CYAN</name>
<proteinExistence type="predicted"/>
<feature type="transmembrane region" description="Helical" evidence="1">
    <location>
        <begin position="35"/>
        <end position="54"/>
    </location>
</feature>
<keyword evidence="1" id="KW-0812">Transmembrane</keyword>